<dbReference type="AlphaFoldDB" id="A0A806CKK5"/>
<dbReference type="RefSeq" id="WP_012954716.1">
    <property type="nucleotide sequence ID" value="NC_013784.1"/>
</dbReference>
<feature type="compositionally biased region" description="Basic and acidic residues" evidence="1">
    <location>
        <begin position="10"/>
        <end position="20"/>
    </location>
</feature>
<feature type="region of interest" description="Disordered" evidence="1">
    <location>
        <begin position="1"/>
        <end position="20"/>
    </location>
</feature>
<accession>A0A806CKK5</accession>
<keyword evidence="2" id="KW-0614">Plasmid</keyword>
<gene>
    <name evidence="2" type="ORF">ZZM4_0050</name>
</gene>
<evidence type="ECO:0000313" key="2">
    <source>
        <dbReference type="EMBL" id="ADC33826.1"/>
    </source>
</evidence>
<protein>
    <submittedName>
        <fullName evidence="2">Uncharacterized protein</fullName>
    </submittedName>
</protein>
<name>A0A806CKK5_ZYMMO</name>
<reference evidence="2" key="1">
    <citation type="submission" date="2010-01" db="EMBL/GenBank/DDBJ databases">
        <title>Complete sequence of plasmid1 of Zymomonas mobilis subsp. mobilis ZM4.</title>
        <authorList>
            <consortium name="US DOE Joint Genome Institute"/>
            <person name="Lucas S."/>
            <person name="Copeland A."/>
            <person name="Lapidus A."/>
            <person name="Glavina del Rio T."/>
            <person name="Tice H."/>
            <person name="Bruce D."/>
            <person name="Goodwin L."/>
            <person name="Pitluck S."/>
            <person name="Balakireva M."/>
            <person name="Brettin T."/>
            <person name="Detter J.C."/>
            <person name="Han C."/>
            <person name="Larimer F."/>
            <person name="Land M."/>
            <person name="Hauser L."/>
            <person name="Kyrpides N."/>
            <person name="Mikhailova N."/>
            <person name="Pappas K."/>
        </authorList>
    </citation>
    <scope>NUCLEOTIDE SEQUENCE [LARGE SCALE GENOMIC DNA]</scope>
    <source>
        <strain evidence="2">ZM4</strain>
        <plasmid evidence="2">pZZM401</plasmid>
    </source>
</reference>
<evidence type="ECO:0000256" key="1">
    <source>
        <dbReference type="SAM" id="MobiDB-lite"/>
    </source>
</evidence>
<dbReference type="InterPro" id="IPR021857">
    <property type="entry name" value="DUF3467"/>
</dbReference>
<dbReference type="GeneID" id="79905282"/>
<dbReference type="Pfam" id="PF11950">
    <property type="entry name" value="DUF3467"/>
    <property type="match status" value="1"/>
</dbReference>
<organism evidence="2">
    <name type="scientific">Zymomonas mobilis subsp. mobilis (strain ATCC 31821 / ZM4 / CP4)</name>
    <dbReference type="NCBI Taxonomy" id="264203"/>
    <lineage>
        <taxon>Bacteria</taxon>
        <taxon>Pseudomonadati</taxon>
        <taxon>Pseudomonadota</taxon>
        <taxon>Alphaproteobacteria</taxon>
        <taxon>Sphingomonadales</taxon>
        <taxon>Zymomonadaceae</taxon>
        <taxon>Zymomonas</taxon>
    </lineage>
</organism>
<dbReference type="EMBL" id="CP001881">
    <property type="protein sequence ID" value="ADC33826.1"/>
    <property type="molecule type" value="Genomic_DNA"/>
</dbReference>
<proteinExistence type="predicted"/>
<geneLocation type="plasmid" evidence="2">
    <name>pZZM401</name>
</geneLocation>
<sequence>MAQSLVSENNSEKELTRERSKDFRNIYANGTSIVASNSDIGITFGIIHPHRATVEEEVSVFMSIDQAEKLSESLRNIFEKLKEKFSTEATESK</sequence>